<evidence type="ECO:0000256" key="3">
    <source>
        <dbReference type="ARBA" id="ARBA00023204"/>
    </source>
</evidence>
<feature type="compositionally biased region" description="Polar residues" evidence="4">
    <location>
        <begin position="201"/>
        <end position="219"/>
    </location>
</feature>
<keyword evidence="3" id="KW-0234">DNA repair</keyword>
<accession>W4V8H2</accession>
<reference evidence="5" key="1">
    <citation type="journal article" date="2014" name="Genome Announc.">
        <title>Draft Genome Sequence of Clostridium straminisolvens Strain JCM 21531T, Isolated from a Cellulose-Degrading Bacterial Community.</title>
        <authorList>
            <person name="Yuki M."/>
            <person name="Oshima K."/>
            <person name="Suda W."/>
            <person name="Sakamoto M."/>
            <person name="Kitamura K."/>
            <person name="Iida T."/>
            <person name="Hattori M."/>
            <person name="Ohkuma M."/>
        </authorList>
    </citation>
    <scope>NUCLEOTIDE SEQUENCE [LARGE SCALE GENOMIC DNA]</scope>
    <source>
        <strain evidence="5">JCM 21531</strain>
    </source>
</reference>
<feature type="region of interest" description="Disordered" evidence="4">
    <location>
        <begin position="180"/>
        <end position="229"/>
    </location>
</feature>
<dbReference type="STRING" id="1294263.JCM21531_3035"/>
<proteinExistence type="inferred from homology"/>
<dbReference type="EMBL" id="BAVR01000039">
    <property type="protein sequence ID" value="GAE89502.1"/>
    <property type="molecule type" value="Genomic_DNA"/>
</dbReference>
<evidence type="ECO:0000313" key="6">
    <source>
        <dbReference type="Proteomes" id="UP000019109"/>
    </source>
</evidence>
<dbReference type="GO" id="GO:0006281">
    <property type="term" value="P:DNA repair"/>
    <property type="evidence" value="ECO:0007669"/>
    <property type="project" value="UniProtKB-KW"/>
</dbReference>
<comment type="similarity">
    <text evidence="1">Belongs to the RAD52 family.</text>
</comment>
<dbReference type="Proteomes" id="UP000019109">
    <property type="component" value="Unassembled WGS sequence"/>
</dbReference>
<comment type="caution">
    <text evidence="5">The sequence shown here is derived from an EMBL/GenBank/DDBJ whole genome shotgun (WGS) entry which is preliminary data.</text>
</comment>
<dbReference type="OrthoDB" id="9805874at2"/>
<gene>
    <name evidence="5" type="ORF">JCM21531_3035</name>
</gene>
<dbReference type="Pfam" id="PF04098">
    <property type="entry name" value="Rad52_Rad22"/>
    <property type="match status" value="1"/>
</dbReference>
<name>W4V8H2_9FIRM</name>
<sequence length="259" mass="28444">MNESKGPEIRLLNANEIDVRVQSVSKTRNGTVGAVLLLYKDARVDMKILDEVFGIYGWKRSHELINGNLFCTISIRDKETGEWISKQDVGVESNTEKEKGQASDAFKRAGFNIGIGRELYTAPFIWVELSEDEYYTENVGGKQVIRVSPNVKFTVADIQYSEDRVLTSLTLTDKNGNVRFSTNGTAKAPTGRTGRAGASKSAGNTNKPPEENTPASGQQEAPGAMICPSCGGPISQAEKEYSMKKYGQEMCRACQRKAK</sequence>
<evidence type="ECO:0000313" key="5">
    <source>
        <dbReference type="EMBL" id="GAE89502.1"/>
    </source>
</evidence>
<protein>
    <submittedName>
        <fullName evidence="5">Uncharacterized protein</fullName>
    </submittedName>
</protein>
<keyword evidence="2" id="KW-0227">DNA damage</keyword>
<dbReference type="RefSeq" id="WP_054847076.1">
    <property type="nucleotide sequence ID" value="NZ_BAVR01000039.1"/>
</dbReference>
<keyword evidence="6" id="KW-1185">Reference proteome</keyword>
<dbReference type="InterPro" id="IPR041247">
    <property type="entry name" value="Rad52_fam"/>
</dbReference>
<dbReference type="AlphaFoldDB" id="W4V8H2"/>
<organism evidence="5 6">
    <name type="scientific">Acetivibrio straminisolvens JCM 21531</name>
    <dbReference type="NCBI Taxonomy" id="1294263"/>
    <lineage>
        <taxon>Bacteria</taxon>
        <taxon>Bacillati</taxon>
        <taxon>Bacillota</taxon>
        <taxon>Clostridia</taxon>
        <taxon>Eubacteriales</taxon>
        <taxon>Oscillospiraceae</taxon>
        <taxon>Acetivibrio</taxon>
    </lineage>
</organism>
<evidence type="ECO:0000256" key="4">
    <source>
        <dbReference type="SAM" id="MobiDB-lite"/>
    </source>
</evidence>
<evidence type="ECO:0000256" key="2">
    <source>
        <dbReference type="ARBA" id="ARBA00022763"/>
    </source>
</evidence>
<evidence type="ECO:0000256" key="1">
    <source>
        <dbReference type="ARBA" id="ARBA00006638"/>
    </source>
</evidence>